<dbReference type="Proteomes" id="UP000324797">
    <property type="component" value="Unassembled WGS sequence"/>
</dbReference>
<gene>
    <name evidence="1" type="ORF">FXV83_14585</name>
</gene>
<accession>A0A5S4YR24</accession>
<name>A0A5S4YR24_9BRAD</name>
<keyword evidence="2" id="KW-1185">Reference proteome</keyword>
<comment type="caution">
    <text evidence="1">The sequence shown here is derived from an EMBL/GenBank/DDBJ whole genome shotgun (WGS) entry which is preliminary data.</text>
</comment>
<proteinExistence type="predicted"/>
<organism evidence="1 2">
    <name type="scientific">Bradyrhizobium hipponense</name>
    <dbReference type="NCBI Taxonomy" id="2605638"/>
    <lineage>
        <taxon>Bacteria</taxon>
        <taxon>Pseudomonadati</taxon>
        <taxon>Pseudomonadota</taxon>
        <taxon>Alphaproteobacteria</taxon>
        <taxon>Hyphomicrobiales</taxon>
        <taxon>Nitrobacteraceae</taxon>
        <taxon>Bradyrhizobium</taxon>
    </lineage>
</organism>
<sequence length="145" mass="15821">MEPGSLRATCFIAALAAGALGLITFHAGFAAAKDVQFLTGAQIRAGLTGKQLTDEVHYRFVYDRDGTLRSYSMGVKKICKWRVEKDELCLDLGETDDGCYRVTLSGERIELMPTGLGGSLDGILQPAYRDDSAASRMPSRSPERR</sequence>
<dbReference type="AlphaFoldDB" id="A0A5S4YR24"/>
<protein>
    <submittedName>
        <fullName evidence="1">Uncharacterized protein</fullName>
    </submittedName>
</protein>
<evidence type="ECO:0000313" key="1">
    <source>
        <dbReference type="EMBL" id="TYO65897.1"/>
    </source>
</evidence>
<reference evidence="1 2" key="1">
    <citation type="submission" date="2019-08" db="EMBL/GenBank/DDBJ databases">
        <title>Bradyrhizobium hipponensis sp. nov., a rhizobium isolated from a Lupinus angustifolius root nodule in Tunisia.</title>
        <authorList>
            <person name="Off K."/>
            <person name="Rejili M."/>
            <person name="Mars M."/>
            <person name="Brachmann A."/>
            <person name="Marin M."/>
        </authorList>
    </citation>
    <scope>NUCLEOTIDE SEQUENCE [LARGE SCALE GENOMIC DNA]</scope>
    <source>
        <strain evidence="2">aSej3</strain>
    </source>
</reference>
<evidence type="ECO:0000313" key="2">
    <source>
        <dbReference type="Proteomes" id="UP000324797"/>
    </source>
</evidence>
<dbReference type="EMBL" id="VSTH01000047">
    <property type="protein sequence ID" value="TYO65897.1"/>
    <property type="molecule type" value="Genomic_DNA"/>
</dbReference>